<dbReference type="GO" id="GO:0000775">
    <property type="term" value="C:chromosome, centromeric region"/>
    <property type="evidence" value="ECO:0007669"/>
    <property type="project" value="TreeGrafter"/>
</dbReference>
<accession>A0A077R868</accession>
<proteinExistence type="inferred from homology"/>
<reference evidence="4" key="1">
    <citation type="journal article" date="2014" name="Genome Biol. Evol.">
        <title>Gene Loss Rather Than Gene Gain Is Associated with a Host Jump from Monocots to Dicots in the Smut Fungus Melanopsichium pennsylvanicum.</title>
        <authorList>
            <person name="Sharma R."/>
            <person name="Mishra B."/>
            <person name="Runge F."/>
            <person name="Thines M."/>
        </authorList>
    </citation>
    <scope>NUCLEOTIDE SEQUENCE</scope>
    <source>
        <strain evidence="4">4</strain>
    </source>
</reference>
<feature type="region of interest" description="Disordered" evidence="3">
    <location>
        <begin position="35"/>
        <end position="56"/>
    </location>
</feature>
<dbReference type="GO" id="GO:0031390">
    <property type="term" value="C:Ctf18 RFC-like complex"/>
    <property type="evidence" value="ECO:0007669"/>
    <property type="project" value="InterPro"/>
</dbReference>
<dbReference type="GO" id="GO:0006260">
    <property type="term" value="P:DNA replication"/>
    <property type="evidence" value="ECO:0007669"/>
    <property type="project" value="UniProtKB-KW"/>
</dbReference>
<protein>
    <recommendedName>
        <fullName evidence="5">Sister chromatid cohesion protein DCC1</fullName>
    </recommendedName>
</protein>
<dbReference type="AlphaFoldDB" id="A0A077R868"/>
<name>A0A077R868_9BASI</name>
<dbReference type="GO" id="GO:0034088">
    <property type="term" value="P:maintenance of mitotic sister chromatid cohesion"/>
    <property type="evidence" value="ECO:0007669"/>
    <property type="project" value="TreeGrafter"/>
</dbReference>
<keyword evidence="2" id="KW-0235">DNA replication</keyword>
<dbReference type="EMBL" id="HG529648">
    <property type="protein sequence ID" value="CDI55448.1"/>
    <property type="molecule type" value="Genomic_DNA"/>
</dbReference>
<evidence type="ECO:0000256" key="2">
    <source>
        <dbReference type="ARBA" id="ARBA00022705"/>
    </source>
</evidence>
<evidence type="ECO:0008006" key="5">
    <source>
        <dbReference type="Google" id="ProtNLM"/>
    </source>
</evidence>
<evidence type="ECO:0000313" key="4">
    <source>
        <dbReference type="EMBL" id="CDI55448.1"/>
    </source>
</evidence>
<dbReference type="InterPro" id="IPR019128">
    <property type="entry name" value="Dcc1"/>
</dbReference>
<evidence type="ECO:0000256" key="1">
    <source>
        <dbReference type="ARBA" id="ARBA00007017"/>
    </source>
</evidence>
<evidence type="ECO:0000256" key="3">
    <source>
        <dbReference type="SAM" id="MobiDB-lite"/>
    </source>
</evidence>
<dbReference type="Pfam" id="PF09724">
    <property type="entry name" value="Dcc1"/>
    <property type="match status" value="1"/>
</dbReference>
<dbReference type="PANTHER" id="PTHR13395">
    <property type="entry name" value="SISTER CHROMATID COHESION PROTEIN DCC1-RELATED"/>
    <property type="match status" value="1"/>
</dbReference>
<dbReference type="GO" id="GO:0000785">
    <property type="term" value="C:chromatin"/>
    <property type="evidence" value="ECO:0007669"/>
    <property type="project" value="TreeGrafter"/>
</dbReference>
<sequence length="443" mass="49700">MTTTSKSIELCSAPLPLPKYHLLEIPNELLHLFDPTTKAKHDPDSSDEPATKRRRTVPGRLTIKGRYEDQAVLVTDTQTLALRAVSQSNSLLLCKIDAAPDASSQSGSIKPALYLRSNVTDTLELTPVMPRLERLRGLLKASQYEGEEEEERKSAASARPLRKYTLKQLKSIVQASPAELEAGLVHHHIIEMDGYMRHVAPSWIISSLQILISHLDLHALLPESVPLKETVDALHTVHGLRSQVVAALLTQFFGTPNNDHSTTTVALDTKRIVHFLGIQTLKSLARIPVGLTSFLSSWTETCLSPDFRNLAQLDLLSGYYILSPSPNPTVNLYPNPASIKIQFFSYHELPTEPAERFQDLFLTRPSWIASDLLPFIQDLALNSKKLDALLLKFTRASKTKVLDWELSDEEKRQWNKDKKVIGKDGKSKGVWRNVTMYSARVKY</sequence>
<comment type="similarity">
    <text evidence="1">Belongs to the DCC1 family.</text>
</comment>
<organism evidence="4">
    <name type="scientific">Melanopsichium pennsylvanicum 4</name>
    <dbReference type="NCBI Taxonomy" id="1398559"/>
    <lineage>
        <taxon>Eukaryota</taxon>
        <taxon>Fungi</taxon>
        <taxon>Dikarya</taxon>
        <taxon>Basidiomycota</taxon>
        <taxon>Ustilaginomycotina</taxon>
        <taxon>Ustilaginomycetes</taxon>
        <taxon>Ustilaginales</taxon>
        <taxon>Ustilaginaceae</taxon>
        <taxon>Melanopsichium</taxon>
    </lineage>
</organism>
<dbReference type="PANTHER" id="PTHR13395:SF6">
    <property type="entry name" value="SISTER CHROMATID COHESION PROTEIN DCC1"/>
    <property type="match status" value="1"/>
</dbReference>